<proteinExistence type="predicted"/>
<dbReference type="OrthoDB" id="7310672at2759"/>
<sequence length="124" mass="13685">MPPDHASGSIGRPPGGIDTRAYDRAYDINSLSKGIIPTPAFNNLVKHEAPTETGDQVSTEDPPQKKPVERYPVISVSFYRVETPFIIGLWIFCASLAKIGKFLSVFLVHMAGDGVLIHFEQFRV</sequence>
<dbReference type="Proteomes" id="UP000625711">
    <property type="component" value="Unassembled WGS sequence"/>
</dbReference>
<name>A0A834ID68_RHYFE</name>
<evidence type="ECO:0000256" key="1">
    <source>
        <dbReference type="SAM" id="MobiDB-lite"/>
    </source>
</evidence>
<dbReference type="AlphaFoldDB" id="A0A834ID68"/>
<reference evidence="2" key="1">
    <citation type="submission" date="2020-08" db="EMBL/GenBank/DDBJ databases">
        <title>Genome sequencing and assembly of the red palm weevil Rhynchophorus ferrugineus.</title>
        <authorList>
            <person name="Dias G.B."/>
            <person name="Bergman C.M."/>
            <person name="Manee M."/>
        </authorList>
    </citation>
    <scope>NUCLEOTIDE SEQUENCE</scope>
    <source>
        <strain evidence="2">AA-2017</strain>
        <tissue evidence="2">Whole larva</tissue>
    </source>
</reference>
<gene>
    <name evidence="2" type="ORF">GWI33_009634</name>
</gene>
<comment type="caution">
    <text evidence="2">The sequence shown here is derived from an EMBL/GenBank/DDBJ whole genome shotgun (WGS) entry which is preliminary data.</text>
</comment>
<organism evidence="2 3">
    <name type="scientific">Rhynchophorus ferrugineus</name>
    <name type="common">Red palm weevil</name>
    <name type="synonym">Curculio ferrugineus</name>
    <dbReference type="NCBI Taxonomy" id="354439"/>
    <lineage>
        <taxon>Eukaryota</taxon>
        <taxon>Metazoa</taxon>
        <taxon>Ecdysozoa</taxon>
        <taxon>Arthropoda</taxon>
        <taxon>Hexapoda</taxon>
        <taxon>Insecta</taxon>
        <taxon>Pterygota</taxon>
        <taxon>Neoptera</taxon>
        <taxon>Endopterygota</taxon>
        <taxon>Coleoptera</taxon>
        <taxon>Polyphaga</taxon>
        <taxon>Cucujiformia</taxon>
        <taxon>Curculionidae</taxon>
        <taxon>Dryophthorinae</taxon>
        <taxon>Rhynchophorus</taxon>
    </lineage>
</organism>
<evidence type="ECO:0000313" key="3">
    <source>
        <dbReference type="Proteomes" id="UP000625711"/>
    </source>
</evidence>
<keyword evidence="3" id="KW-1185">Reference proteome</keyword>
<dbReference type="EMBL" id="JAACXV010004962">
    <property type="protein sequence ID" value="KAF7276937.1"/>
    <property type="molecule type" value="Genomic_DNA"/>
</dbReference>
<evidence type="ECO:0000313" key="2">
    <source>
        <dbReference type="EMBL" id="KAF7276937.1"/>
    </source>
</evidence>
<accession>A0A834ID68</accession>
<protein>
    <submittedName>
        <fullName evidence="2">Uncharacterized protein</fullName>
    </submittedName>
</protein>
<feature type="region of interest" description="Disordered" evidence="1">
    <location>
        <begin position="47"/>
        <end position="67"/>
    </location>
</feature>